<dbReference type="InterPro" id="IPR002347">
    <property type="entry name" value="SDR_fam"/>
</dbReference>
<dbReference type="InterPro" id="IPR026461">
    <property type="entry name" value="Trfase_2_rSAM/seldom_assoc"/>
</dbReference>
<dbReference type="PANTHER" id="PTHR44404">
    <property type="entry name" value="HYDROXYSTEROID DEHYDROGENASE 1M"/>
    <property type="match status" value="1"/>
</dbReference>
<dbReference type="Pfam" id="PF00535">
    <property type="entry name" value="Glycos_transf_2"/>
    <property type="match status" value="1"/>
</dbReference>
<dbReference type="Pfam" id="PF00106">
    <property type="entry name" value="adh_short"/>
    <property type="match status" value="1"/>
</dbReference>
<sequence length="694" mass="77095">MAPPGPMGTCTSKVAAVLNIKRRLRYRRHRLIVFTRYPSPGSTKSRLISVLGEQGAALAQLYMTNKTIWEAAGQLQKRRPDDISVEVRYTGGTADDLRYWLGFRRDLDTWWSVQEGKDLGHKMAKSFNDAFMDGAESVVLVGTDIPAITADVLEEAFQTLESAQEEDTCVIGPAKDGGYYLIGLNRHTRTWVVDDLFQDIAWGTDSVLQQQIQAAEQRGIHCSLLPYRLQDVDTKDDLDEFELRTGISRQELSAPSWTVIIPVLNEAKNVKSAIDSAMQTASSTSSHTEVVVCDGGSTDGTPDVVKSVAQLYPEGTVKFVSSPKGRGVQMNTGVQHATGDYLLFLHADTCLPSSWQRVAFRTLCKPGVSMGAFRFGLKDKSAEGSDNSSDSWWFELQMRFLVWNANLKSTQFELPYGDQAFFMTTRQFLEVGGFPEFLLLEDVKMVALMKRHGHVAIAEGDPALTSDRKWRQHGYFQVTARNILVMLASKLGVHPDTLAGCSGIGEQMAYQYARLGAKILITARRENRLKEVVAKAKSLGAQEAHYVAGDMGKAEDCERTIQRAREKFGRLDYLVLNHVGSSRPKLQEKLLSGTAWDQDPDIDTDYFVDFLNVNLVSYVRLASLALPLLKESSGRIVNENIVKSAAPVDEAAMAIVRGGATRAREVYYPSYTWPITLLRALLPQVLDNIVINNT</sequence>
<dbReference type="CDD" id="cd02522">
    <property type="entry name" value="GT_2_like_a"/>
    <property type="match status" value="1"/>
</dbReference>
<name>C3ZB71_BRAFL</name>
<dbReference type="SUPFAM" id="SSF53448">
    <property type="entry name" value="Nucleotide-diphospho-sugar transferases"/>
    <property type="match status" value="2"/>
</dbReference>
<dbReference type="InParanoid" id="C3ZB71"/>
<evidence type="ECO:0000259" key="1">
    <source>
        <dbReference type="Pfam" id="PF00535"/>
    </source>
</evidence>
<dbReference type="Gene3D" id="3.40.50.720">
    <property type="entry name" value="NAD(P)-binding Rossmann-like Domain"/>
    <property type="match status" value="1"/>
</dbReference>
<organism>
    <name type="scientific">Branchiostoma floridae</name>
    <name type="common">Florida lancelet</name>
    <name type="synonym">Amphioxus</name>
    <dbReference type="NCBI Taxonomy" id="7739"/>
    <lineage>
        <taxon>Eukaryota</taxon>
        <taxon>Metazoa</taxon>
        <taxon>Chordata</taxon>
        <taxon>Cephalochordata</taxon>
        <taxon>Leptocardii</taxon>
        <taxon>Amphioxiformes</taxon>
        <taxon>Branchiostomatidae</taxon>
        <taxon>Branchiostoma</taxon>
    </lineage>
</organism>
<dbReference type="InterPro" id="IPR036291">
    <property type="entry name" value="NAD(P)-bd_dom_sf"/>
</dbReference>
<dbReference type="InterPro" id="IPR018641">
    <property type="entry name" value="Trfase_1_rSAM/seldom-assoc"/>
</dbReference>
<dbReference type="NCBIfam" id="TIGR04282">
    <property type="entry name" value="glyco_like_cofC"/>
    <property type="match status" value="1"/>
</dbReference>
<dbReference type="PANTHER" id="PTHR44404:SF1">
    <property type="entry name" value="HYDROXYSTEROID 11-BETA-DEHYDROGENASE 1-LIKE PROTEIN"/>
    <property type="match status" value="1"/>
</dbReference>
<dbReference type="Gene3D" id="3.90.550.10">
    <property type="entry name" value="Spore Coat Polysaccharide Biosynthesis Protein SpsA, Chain A"/>
    <property type="match status" value="2"/>
</dbReference>
<proteinExistence type="predicted"/>
<dbReference type="EMBL" id="GG666603">
    <property type="protein sequence ID" value="EEN50108.1"/>
    <property type="molecule type" value="Genomic_DNA"/>
</dbReference>
<dbReference type="NCBIfam" id="TIGR04283">
    <property type="entry name" value="glyco_like_mftF"/>
    <property type="match status" value="1"/>
</dbReference>
<reference evidence="2" key="1">
    <citation type="journal article" date="2008" name="Nature">
        <title>The amphioxus genome and the evolution of the chordate karyotype.</title>
        <authorList>
            <consortium name="US DOE Joint Genome Institute (JGI-PGF)"/>
            <person name="Putnam N.H."/>
            <person name="Butts T."/>
            <person name="Ferrier D.E.K."/>
            <person name="Furlong R.F."/>
            <person name="Hellsten U."/>
            <person name="Kawashima T."/>
            <person name="Robinson-Rechavi M."/>
            <person name="Shoguchi E."/>
            <person name="Terry A."/>
            <person name="Yu J.-K."/>
            <person name="Benito-Gutierrez E.L."/>
            <person name="Dubchak I."/>
            <person name="Garcia-Fernandez J."/>
            <person name="Gibson-Brown J.J."/>
            <person name="Grigoriev I.V."/>
            <person name="Horton A.C."/>
            <person name="de Jong P.J."/>
            <person name="Jurka J."/>
            <person name="Kapitonov V.V."/>
            <person name="Kohara Y."/>
            <person name="Kuroki Y."/>
            <person name="Lindquist E."/>
            <person name="Lucas S."/>
            <person name="Osoegawa K."/>
            <person name="Pennacchio L.A."/>
            <person name="Salamov A.A."/>
            <person name="Satou Y."/>
            <person name="Sauka-Spengler T."/>
            <person name="Schmutz J."/>
            <person name="Shin-I T."/>
            <person name="Toyoda A."/>
            <person name="Bronner-Fraser M."/>
            <person name="Fujiyama A."/>
            <person name="Holland L.Z."/>
            <person name="Holland P.W.H."/>
            <person name="Satoh N."/>
            <person name="Rokhsar D.S."/>
        </authorList>
    </citation>
    <scope>NUCLEOTIDE SEQUENCE [LARGE SCALE GENOMIC DNA]</scope>
    <source>
        <strain evidence="2">S238N-H82</strain>
        <tissue evidence="2">Testes</tissue>
    </source>
</reference>
<dbReference type="InterPro" id="IPR029044">
    <property type="entry name" value="Nucleotide-diphossugar_trans"/>
</dbReference>
<protein>
    <recommendedName>
        <fullName evidence="1">Glycosyltransferase 2-like domain-containing protein</fullName>
    </recommendedName>
</protein>
<dbReference type="SUPFAM" id="SSF51735">
    <property type="entry name" value="NAD(P)-binding Rossmann-fold domains"/>
    <property type="match status" value="1"/>
</dbReference>
<dbReference type="InterPro" id="IPR001173">
    <property type="entry name" value="Glyco_trans_2-like"/>
</dbReference>
<feature type="domain" description="Glycosyltransferase 2-like" evidence="1">
    <location>
        <begin position="258"/>
        <end position="375"/>
    </location>
</feature>
<dbReference type="STRING" id="7739.C3ZB71"/>
<dbReference type="AlphaFoldDB" id="C3ZB71"/>
<evidence type="ECO:0000313" key="2">
    <source>
        <dbReference type="EMBL" id="EEN50108.1"/>
    </source>
</evidence>
<dbReference type="eggNOG" id="KOG1205">
    <property type="taxonomic scope" value="Eukaryota"/>
</dbReference>
<accession>C3ZB71</accession>
<gene>
    <name evidence="2" type="ORF">BRAFLDRAFT_68461</name>
</gene>
<dbReference type="Pfam" id="PF09837">
    <property type="entry name" value="DUF2064"/>
    <property type="match status" value="1"/>
</dbReference>